<dbReference type="InterPro" id="IPR000073">
    <property type="entry name" value="AB_hydrolase_1"/>
</dbReference>
<evidence type="ECO:0000313" key="5">
    <source>
        <dbReference type="EMBL" id="WXA94324.1"/>
    </source>
</evidence>
<name>A0ABZ2K8A3_9BACT</name>
<evidence type="ECO:0000259" key="3">
    <source>
        <dbReference type="Pfam" id="PF00561"/>
    </source>
</evidence>
<evidence type="ECO:0000256" key="2">
    <source>
        <dbReference type="ARBA" id="ARBA00022801"/>
    </source>
</evidence>
<dbReference type="InterPro" id="IPR029058">
    <property type="entry name" value="AB_hydrolase_fold"/>
</dbReference>
<dbReference type="GO" id="GO:0016787">
    <property type="term" value="F:hydrolase activity"/>
    <property type="evidence" value="ECO:0007669"/>
    <property type="project" value="UniProtKB-KW"/>
</dbReference>
<dbReference type="Proteomes" id="UP001379533">
    <property type="component" value="Chromosome"/>
</dbReference>
<dbReference type="RefSeq" id="WP_394844926.1">
    <property type="nucleotide sequence ID" value="NZ_CP089982.1"/>
</dbReference>
<protein>
    <submittedName>
        <fullName evidence="5">Alpha/beta hydrolase</fullName>
    </submittedName>
</protein>
<dbReference type="InterPro" id="IPR051601">
    <property type="entry name" value="Serine_prot/Carboxylest_S33"/>
</dbReference>
<dbReference type="EMBL" id="CP089982">
    <property type="protein sequence ID" value="WXA94324.1"/>
    <property type="molecule type" value="Genomic_DNA"/>
</dbReference>
<dbReference type="Gene3D" id="3.40.50.1820">
    <property type="entry name" value="alpha/beta hydrolase"/>
    <property type="match status" value="1"/>
</dbReference>
<organism evidence="5 6">
    <name type="scientific">Pendulispora brunnea</name>
    <dbReference type="NCBI Taxonomy" id="2905690"/>
    <lineage>
        <taxon>Bacteria</taxon>
        <taxon>Pseudomonadati</taxon>
        <taxon>Myxococcota</taxon>
        <taxon>Myxococcia</taxon>
        <taxon>Myxococcales</taxon>
        <taxon>Sorangiineae</taxon>
        <taxon>Pendulisporaceae</taxon>
        <taxon>Pendulispora</taxon>
    </lineage>
</organism>
<keyword evidence="6" id="KW-1185">Reference proteome</keyword>
<sequence>MPRKKQVEIVQVGWSLVRLSAVAWAMTLGHCSSSSDAAAEPLEWHDCSGGMQCASLVVPVDWAYPGGPKLQLHLARRPSADPAKRLGSVLFNPGGPGGNGIPDLERKAATFENLRQRFDVVTWEPRGSESTFEKGEEHDGCFATVEPGRPTDDVEWERLSQKNLAVAERCRRHHPVRFDHVDSLSQARDMEAIRRALGDEKLNYLGVSYGGVFGVAYARLFPQQLRAMVLDSVVDHLADASAYDEMRDRTAETPFARFVTWCSASTDCVLQKEDVSAVWTELLNRADETPIPARNGQDDVHYAGVDLEAFAGAYLATERWNELAQGIDQARRGDATLLSAPGRGGKLAWPNFLTATQCGDGWGYRQIADYRAAQERNRRLAPHLPRWQTALGTMCIGSPVPVSNPHAALDATGLPPALVLTSLAEEEEAKDLKERLVGSALVRVDHAAHSLYLGYANPCAIEHANHYFVDLTLPVSTVTCPMESAINRGFKKR</sequence>
<evidence type="ECO:0000256" key="1">
    <source>
        <dbReference type="ARBA" id="ARBA00010088"/>
    </source>
</evidence>
<accession>A0ABZ2K8A3</accession>
<evidence type="ECO:0000313" key="6">
    <source>
        <dbReference type="Proteomes" id="UP001379533"/>
    </source>
</evidence>
<gene>
    <name evidence="5" type="ORF">LZC95_48750</name>
</gene>
<dbReference type="Pfam" id="PF08386">
    <property type="entry name" value="Abhydrolase_4"/>
    <property type="match status" value="1"/>
</dbReference>
<dbReference type="Pfam" id="PF00561">
    <property type="entry name" value="Abhydrolase_1"/>
    <property type="match status" value="1"/>
</dbReference>
<reference evidence="5 6" key="1">
    <citation type="submission" date="2021-12" db="EMBL/GenBank/DDBJ databases">
        <title>Discovery of the Pendulisporaceae a myxobacterial family with distinct sporulation behavior and unique specialized metabolism.</title>
        <authorList>
            <person name="Garcia R."/>
            <person name="Popoff A."/>
            <person name="Bader C.D."/>
            <person name="Loehr J."/>
            <person name="Walesch S."/>
            <person name="Walt C."/>
            <person name="Boldt J."/>
            <person name="Bunk B."/>
            <person name="Haeckl F.J.F.P.J."/>
            <person name="Gunesch A.P."/>
            <person name="Birkelbach J."/>
            <person name="Nuebel U."/>
            <person name="Pietschmann T."/>
            <person name="Bach T."/>
            <person name="Mueller R."/>
        </authorList>
    </citation>
    <scope>NUCLEOTIDE SEQUENCE [LARGE SCALE GENOMIC DNA]</scope>
    <source>
        <strain evidence="5 6">MSr12523</strain>
    </source>
</reference>
<dbReference type="PANTHER" id="PTHR43248">
    <property type="entry name" value="2-SUCCINYL-6-HYDROXY-2,4-CYCLOHEXADIENE-1-CARBOXYLATE SYNTHASE"/>
    <property type="match status" value="1"/>
</dbReference>
<dbReference type="InterPro" id="IPR013595">
    <property type="entry name" value="Pept_S33_TAP-like_C"/>
</dbReference>
<proteinExistence type="inferred from homology"/>
<evidence type="ECO:0000259" key="4">
    <source>
        <dbReference type="Pfam" id="PF08386"/>
    </source>
</evidence>
<keyword evidence="2 5" id="KW-0378">Hydrolase</keyword>
<comment type="similarity">
    <text evidence="1">Belongs to the peptidase S33 family.</text>
</comment>
<dbReference type="PANTHER" id="PTHR43248:SF25">
    <property type="entry name" value="AB HYDROLASE-1 DOMAIN-CONTAINING PROTEIN-RELATED"/>
    <property type="match status" value="1"/>
</dbReference>
<feature type="domain" description="AB hydrolase-1" evidence="3">
    <location>
        <begin position="89"/>
        <end position="258"/>
    </location>
</feature>
<feature type="domain" description="Peptidase S33 tripeptidyl aminopeptidase-like C-terminal" evidence="4">
    <location>
        <begin position="393"/>
        <end position="480"/>
    </location>
</feature>
<dbReference type="SUPFAM" id="SSF53474">
    <property type="entry name" value="alpha/beta-Hydrolases"/>
    <property type="match status" value="1"/>
</dbReference>